<dbReference type="PANTHER" id="PTHR12526:SF510">
    <property type="entry name" value="D-INOSITOL 3-PHOSPHATE GLYCOSYLTRANSFERASE"/>
    <property type="match status" value="1"/>
</dbReference>
<dbReference type="SUPFAM" id="SSF53756">
    <property type="entry name" value="UDP-Glycosyltransferase/glycogen phosphorylase"/>
    <property type="match status" value="1"/>
</dbReference>
<keyword evidence="2 4" id="KW-0808">Transferase</keyword>
<dbReference type="Gene3D" id="3.40.50.2000">
    <property type="entry name" value="Glycogen Phosphorylase B"/>
    <property type="match status" value="2"/>
</dbReference>
<evidence type="ECO:0000313" key="5">
    <source>
        <dbReference type="Proteomes" id="UP000542776"/>
    </source>
</evidence>
<reference evidence="4 5" key="1">
    <citation type="submission" date="2020-08" db="EMBL/GenBank/DDBJ databases">
        <title>Genomic Encyclopedia of Type Strains, Phase IV (KMG-IV): sequencing the most valuable type-strain genomes for metagenomic binning, comparative biology and taxonomic classification.</title>
        <authorList>
            <person name="Goeker M."/>
        </authorList>
    </citation>
    <scope>NUCLEOTIDE SEQUENCE [LARGE SCALE GENOMIC DNA]</scope>
    <source>
        <strain evidence="4 5">DSM 102238</strain>
    </source>
</reference>
<name>A0A7W6EAB4_9HYPH</name>
<organism evidence="4 5">
    <name type="scientific">Aureimonas pseudogalii</name>
    <dbReference type="NCBI Taxonomy" id="1744844"/>
    <lineage>
        <taxon>Bacteria</taxon>
        <taxon>Pseudomonadati</taxon>
        <taxon>Pseudomonadota</taxon>
        <taxon>Alphaproteobacteria</taxon>
        <taxon>Hyphomicrobiales</taxon>
        <taxon>Aurantimonadaceae</taxon>
        <taxon>Aureimonas</taxon>
    </lineage>
</organism>
<dbReference type="InterPro" id="IPR001296">
    <property type="entry name" value="Glyco_trans_1"/>
</dbReference>
<feature type="domain" description="Glycosyl transferase family 1" evidence="3">
    <location>
        <begin position="237"/>
        <end position="398"/>
    </location>
</feature>
<dbReference type="Pfam" id="PF00534">
    <property type="entry name" value="Glycos_transf_1"/>
    <property type="match status" value="1"/>
</dbReference>
<evidence type="ECO:0000313" key="4">
    <source>
        <dbReference type="EMBL" id="MBB3996356.1"/>
    </source>
</evidence>
<keyword evidence="5" id="KW-1185">Reference proteome</keyword>
<dbReference type="GO" id="GO:0016757">
    <property type="term" value="F:glycosyltransferase activity"/>
    <property type="evidence" value="ECO:0007669"/>
    <property type="project" value="UniProtKB-KW"/>
</dbReference>
<evidence type="ECO:0000259" key="3">
    <source>
        <dbReference type="Pfam" id="PF00534"/>
    </source>
</evidence>
<dbReference type="PANTHER" id="PTHR12526">
    <property type="entry name" value="GLYCOSYLTRANSFERASE"/>
    <property type="match status" value="1"/>
</dbReference>
<sequence>MNPPASVRYEGRQAPVAMVVKGYPRLSETFIAQEILALERAGLPIEIWSLRRPTDGAVHDLHRRIRAEIHYLPEYLYQAPIRVLKGLASAIRQPGFAAFRAQAWRDLRRDFSASRGRRIGQALVLARELDPAVRHLHAHFLHTPASVTRYAALLRGDAFTFSAHAKDIWTTPDWEKREKIAASRWGVTCTRTGLGELRRLSPEAGPARVDLVYHGLDLARFPPSPERLAARDGRDAGDPVRLVSVGRMVAKKGFDDLLAAFARLPADLHWHWTHVGGGELKAALRAQAETLGLMDRITWRGALPQGEVIEALRDADLFVLPCKEGDGGDRDGLPNVLMEAATQALAILSTRYAGVPEFIDDGREGVLVPPADPAALAEALATLARDPARRLSLGRAAEAKVRASFSFEAGIRDLADRFDRVARETVLRP</sequence>
<protein>
    <submittedName>
        <fullName evidence="4">Glycosyltransferase involved in cell wall biosynthesis</fullName>
    </submittedName>
</protein>
<accession>A0A7W6EAB4</accession>
<proteinExistence type="predicted"/>
<dbReference type="CDD" id="cd03801">
    <property type="entry name" value="GT4_PimA-like"/>
    <property type="match status" value="1"/>
</dbReference>
<dbReference type="AlphaFoldDB" id="A0A7W6EAB4"/>
<dbReference type="Proteomes" id="UP000542776">
    <property type="component" value="Unassembled WGS sequence"/>
</dbReference>
<dbReference type="EMBL" id="JACIEK010000001">
    <property type="protein sequence ID" value="MBB3996356.1"/>
    <property type="molecule type" value="Genomic_DNA"/>
</dbReference>
<gene>
    <name evidence="4" type="ORF">GGR04_000177</name>
</gene>
<keyword evidence="1" id="KW-0328">Glycosyltransferase</keyword>
<evidence type="ECO:0000256" key="1">
    <source>
        <dbReference type="ARBA" id="ARBA00022676"/>
    </source>
</evidence>
<comment type="caution">
    <text evidence="4">The sequence shown here is derived from an EMBL/GenBank/DDBJ whole genome shotgun (WGS) entry which is preliminary data.</text>
</comment>
<evidence type="ECO:0000256" key="2">
    <source>
        <dbReference type="ARBA" id="ARBA00022679"/>
    </source>
</evidence>